<accession>A0A6G5A957</accession>
<protein>
    <recommendedName>
        <fullName evidence="2">Tick transposon</fullName>
    </recommendedName>
</protein>
<sequence length="160" mass="18098">MTLLQSHFLTAVLTQFRTCAKKDFFHMDPLVVDFAGILKLIHSLKLSSSCGADEINSKFLRNTAVYSFVFFMYLFTQSIEYSTLPADLKVGKVVPLLKSGNPHSPLNADPFHLPAYLAKSLNKSYFLISFHFLSQTLSSLRFSMGFARTTPAKHKYIVYT</sequence>
<dbReference type="EMBL" id="GIKN01005262">
    <property type="protein sequence ID" value="NIE47535.1"/>
    <property type="molecule type" value="Transcribed_RNA"/>
</dbReference>
<name>A0A6G5A957_RHIMP</name>
<organism evidence="1">
    <name type="scientific">Rhipicephalus microplus</name>
    <name type="common">Cattle tick</name>
    <name type="synonym">Boophilus microplus</name>
    <dbReference type="NCBI Taxonomy" id="6941"/>
    <lineage>
        <taxon>Eukaryota</taxon>
        <taxon>Metazoa</taxon>
        <taxon>Ecdysozoa</taxon>
        <taxon>Arthropoda</taxon>
        <taxon>Chelicerata</taxon>
        <taxon>Arachnida</taxon>
        <taxon>Acari</taxon>
        <taxon>Parasitiformes</taxon>
        <taxon>Ixodida</taxon>
        <taxon>Ixodoidea</taxon>
        <taxon>Ixodidae</taxon>
        <taxon>Rhipicephalinae</taxon>
        <taxon>Rhipicephalus</taxon>
        <taxon>Boophilus</taxon>
    </lineage>
</organism>
<evidence type="ECO:0000313" key="1">
    <source>
        <dbReference type="EMBL" id="NIE47535.1"/>
    </source>
</evidence>
<dbReference type="AlphaFoldDB" id="A0A6G5A957"/>
<proteinExistence type="predicted"/>
<evidence type="ECO:0008006" key="2">
    <source>
        <dbReference type="Google" id="ProtNLM"/>
    </source>
</evidence>
<reference evidence="1" key="1">
    <citation type="submission" date="2020-03" db="EMBL/GenBank/DDBJ databases">
        <title>A transcriptome and proteome of the tick Rhipicephalus microplus shaped by the genetic composition of its hosts and developmental stage.</title>
        <authorList>
            <person name="Garcia G.R."/>
            <person name="Ribeiro J.M.C."/>
            <person name="Maruyama S.R."/>
            <person name="Gardinasse L.G."/>
            <person name="Nelson K."/>
            <person name="Ferreira B.R."/>
            <person name="Andrade T.G."/>
            <person name="Santos I.K.F.M."/>
        </authorList>
    </citation>
    <scope>NUCLEOTIDE SEQUENCE</scope>
    <source>
        <strain evidence="1">NSGR</strain>
        <tissue evidence="1">Salivary glands</tissue>
    </source>
</reference>